<accession>A0A8J6HMU6</accession>
<evidence type="ECO:0000256" key="8">
    <source>
        <dbReference type="PROSITE-ProRule" id="PRU00276"/>
    </source>
</evidence>
<feature type="active site" evidence="8">
    <location>
        <position position="74"/>
    </location>
</feature>
<dbReference type="GO" id="GO:0006508">
    <property type="term" value="P:proteolysis"/>
    <property type="evidence" value="ECO:0007669"/>
    <property type="project" value="UniProtKB-KW"/>
</dbReference>
<dbReference type="Gene3D" id="3.40.390.10">
    <property type="entry name" value="Collagenase (Catalytic Domain)"/>
    <property type="match status" value="1"/>
</dbReference>
<dbReference type="GO" id="GO:0030198">
    <property type="term" value="P:extracellular matrix organization"/>
    <property type="evidence" value="ECO:0007669"/>
    <property type="project" value="TreeGrafter"/>
</dbReference>
<evidence type="ECO:0000256" key="7">
    <source>
        <dbReference type="ARBA" id="ARBA00023180"/>
    </source>
</evidence>
<keyword evidence="6" id="KW-1015">Disulfide bond</keyword>
<dbReference type="PANTHER" id="PTHR13723:SF278">
    <property type="entry name" value="ADAM METALLOPEPTIDASE WITH THROMBOSPONDIN TYPE 1 MOTIF A, ISOFORM B"/>
    <property type="match status" value="1"/>
</dbReference>
<dbReference type="EMBL" id="JABDTM020019310">
    <property type="protein sequence ID" value="KAH0817529.1"/>
    <property type="molecule type" value="Genomic_DNA"/>
</dbReference>
<dbReference type="Pfam" id="PF01421">
    <property type="entry name" value="Reprolysin"/>
    <property type="match status" value="1"/>
</dbReference>
<evidence type="ECO:0000256" key="1">
    <source>
        <dbReference type="ARBA" id="ARBA00022670"/>
    </source>
</evidence>
<dbReference type="Gene3D" id="3.40.1620.60">
    <property type="match status" value="1"/>
</dbReference>
<comment type="caution">
    <text evidence="8">Lacks conserved residue(s) required for the propagation of feature annotation.</text>
</comment>
<keyword evidence="5" id="KW-0482">Metalloprotease</keyword>
<reference evidence="10" key="2">
    <citation type="submission" date="2021-08" db="EMBL/GenBank/DDBJ databases">
        <authorList>
            <person name="Eriksson T."/>
        </authorList>
    </citation>
    <scope>NUCLEOTIDE SEQUENCE</scope>
    <source>
        <strain evidence="10">Stoneville</strain>
        <tissue evidence="10">Whole head</tissue>
    </source>
</reference>
<dbReference type="Proteomes" id="UP000719412">
    <property type="component" value="Unassembled WGS sequence"/>
</dbReference>
<feature type="binding site" evidence="8">
    <location>
        <position position="83"/>
    </location>
    <ligand>
        <name>Zn(2+)</name>
        <dbReference type="ChEBI" id="CHEBI:29105"/>
        <note>catalytic</note>
    </ligand>
</feature>
<keyword evidence="3" id="KW-0378">Hydrolase</keyword>
<organism evidence="10 11">
    <name type="scientific">Tenebrio molitor</name>
    <name type="common">Yellow mealworm beetle</name>
    <dbReference type="NCBI Taxonomy" id="7067"/>
    <lineage>
        <taxon>Eukaryota</taxon>
        <taxon>Metazoa</taxon>
        <taxon>Ecdysozoa</taxon>
        <taxon>Arthropoda</taxon>
        <taxon>Hexapoda</taxon>
        <taxon>Insecta</taxon>
        <taxon>Pterygota</taxon>
        <taxon>Neoptera</taxon>
        <taxon>Endopterygota</taxon>
        <taxon>Coleoptera</taxon>
        <taxon>Polyphaga</taxon>
        <taxon>Cucujiformia</taxon>
        <taxon>Tenebrionidae</taxon>
        <taxon>Tenebrio</taxon>
    </lineage>
</organism>
<dbReference type="PANTHER" id="PTHR13723">
    <property type="entry name" value="ADAMTS A DISINTEGRIN AND METALLOPROTEASE WITH THROMBOSPONDIN MOTIFS PROTEASE"/>
    <property type="match status" value="1"/>
</dbReference>
<keyword evidence="1" id="KW-0645">Protease</keyword>
<evidence type="ECO:0000256" key="2">
    <source>
        <dbReference type="ARBA" id="ARBA00022723"/>
    </source>
</evidence>
<evidence type="ECO:0000313" key="10">
    <source>
        <dbReference type="EMBL" id="KAH0817529.1"/>
    </source>
</evidence>
<evidence type="ECO:0000313" key="11">
    <source>
        <dbReference type="Proteomes" id="UP000719412"/>
    </source>
</evidence>
<evidence type="ECO:0000256" key="4">
    <source>
        <dbReference type="ARBA" id="ARBA00022833"/>
    </source>
</evidence>
<feature type="binding site" evidence="8">
    <location>
        <position position="73"/>
    </location>
    <ligand>
        <name>Zn(2+)</name>
        <dbReference type="ChEBI" id="CHEBI:29105"/>
        <note>catalytic</note>
    </ligand>
</feature>
<keyword evidence="7" id="KW-0325">Glycoprotein</keyword>
<evidence type="ECO:0000256" key="6">
    <source>
        <dbReference type="ARBA" id="ARBA00023157"/>
    </source>
</evidence>
<comment type="caution">
    <text evidence="10">The sequence shown here is derived from an EMBL/GenBank/DDBJ whole genome shotgun (WGS) entry which is preliminary data.</text>
</comment>
<evidence type="ECO:0000256" key="5">
    <source>
        <dbReference type="ARBA" id="ARBA00023049"/>
    </source>
</evidence>
<sequence length="239" mass="26651">MKITYQSVREEKRRQSVAKTEEVGDCRDPICKKNSSSNCDTLGVAEVGSMCNPSSSCAIVKERGLSSSYTIAHELGHVLSMLHDETESCSYFRRGPRYGNIMSRMLNNGTKPWLWSECSKHYVTEFLESNKAKCAQRAPASNYISSEISDLLPGENFEVDKQCELEFGAGFKLCPYKDQPACAALWCTSNDVYGCRSNLLPWADGTSCGRGRWCHHGECIPLDRKLLTPVTGGWGPWQP</sequence>
<proteinExistence type="predicted"/>
<keyword evidence="2 8" id="KW-0479">Metal-binding</keyword>
<dbReference type="PROSITE" id="PS50215">
    <property type="entry name" value="ADAM_MEPRO"/>
    <property type="match status" value="1"/>
</dbReference>
<protein>
    <recommendedName>
        <fullName evidence="9">Peptidase M12B domain-containing protein</fullName>
    </recommendedName>
</protein>
<keyword evidence="4 8" id="KW-0862">Zinc</keyword>
<evidence type="ECO:0000259" key="9">
    <source>
        <dbReference type="PROSITE" id="PS50215"/>
    </source>
</evidence>
<dbReference type="GO" id="GO:0031012">
    <property type="term" value="C:extracellular matrix"/>
    <property type="evidence" value="ECO:0007669"/>
    <property type="project" value="TreeGrafter"/>
</dbReference>
<dbReference type="Pfam" id="PF17771">
    <property type="entry name" value="ADAMTS_CR_2"/>
    <property type="match status" value="1"/>
</dbReference>
<dbReference type="InterPro" id="IPR050439">
    <property type="entry name" value="ADAMTS_ADAMTS-like"/>
</dbReference>
<feature type="domain" description="Peptidase M12B" evidence="9">
    <location>
        <begin position="40"/>
        <end position="139"/>
    </location>
</feature>
<dbReference type="GO" id="GO:0004222">
    <property type="term" value="F:metalloendopeptidase activity"/>
    <property type="evidence" value="ECO:0007669"/>
    <property type="project" value="InterPro"/>
</dbReference>
<reference evidence="10" key="1">
    <citation type="journal article" date="2020" name="J Insects Food Feed">
        <title>The yellow mealworm (Tenebrio molitor) genome: a resource for the emerging insects as food and feed industry.</title>
        <authorList>
            <person name="Eriksson T."/>
            <person name="Andere A."/>
            <person name="Kelstrup H."/>
            <person name="Emery V."/>
            <person name="Picard C."/>
        </authorList>
    </citation>
    <scope>NUCLEOTIDE SEQUENCE</scope>
    <source>
        <strain evidence="10">Stoneville</strain>
        <tissue evidence="10">Whole head</tissue>
    </source>
</reference>
<dbReference type="SUPFAM" id="SSF55486">
    <property type="entry name" value="Metalloproteases ('zincins'), catalytic domain"/>
    <property type="match status" value="1"/>
</dbReference>
<feature type="binding site" evidence="8">
    <location>
        <position position="77"/>
    </location>
    <ligand>
        <name>Zn(2+)</name>
        <dbReference type="ChEBI" id="CHEBI:29105"/>
        <note>catalytic</note>
    </ligand>
</feature>
<dbReference type="InterPro" id="IPR001590">
    <property type="entry name" value="Peptidase_M12B"/>
</dbReference>
<keyword evidence="11" id="KW-1185">Reference proteome</keyword>
<dbReference type="GO" id="GO:0046872">
    <property type="term" value="F:metal ion binding"/>
    <property type="evidence" value="ECO:0007669"/>
    <property type="project" value="UniProtKB-KW"/>
</dbReference>
<dbReference type="AlphaFoldDB" id="A0A8J6HMU6"/>
<name>A0A8J6HMU6_TENMO</name>
<evidence type="ECO:0000256" key="3">
    <source>
        <dbReference type="ARBA" id="ARBA00022801"/>
    </source>
</evidence>
<gene>
    <name evidence="10" type="ORF">GEV33_005262</name>
</gene>
<dbReference type="InterPro" id="IPR024079">
    <property type="entry name" value="MetalloPept_cat_dom_sf"/>
</dbReference>
<dbReference type="InterPro" id="IPR041645">
    <property type="entry name" value="ADAMTS_CR_2"/>
</dbReference>